<sequence length="203" mass="22896">MPTYKLTYFDLKGIGEALRFLLSYGGASFEDVRVKFEDWPALKPKTPFGVMPLLEIDGKEYHQSLAIARYLGKQFGLAGKDALEDLEIDAIADTFNDFRIKLSTAFWESDEAVKAKKMKEVHDTIIPFYTEKLEKIAKSNNGHLALGKLTWADFVFAGAVEYMTFVSGTDFLGKYPGLKNVFDNATASPKVKEWMSKRPKTDL</sequence>
<evidence type="ECO:0000256" key="1">
    <source>
        <dbReference type="ARBA" id="ARBA00011738"/>
    </source>
</evidence>
<dbReference type="EC" id="2.5.1.18" evidence="2"/>
<feature type="domain" description="GST N-terminal" evidence="6">
    <location>
        <begin position="2"/>
        <end position="79"/>
    </location>
</feature>
<dbReference type="AlphaFoldDB" id="A0A6M2DIQ2"/>
<dbReference type="Pfam" id="PF02798">
    <property type="entry name" value="GST_N"/>
    <property type="match status" value="1"/>
</dbReference>
<evidence type="ECO:0000256" key="5">
    <source>
        <dbReference type="ARBA" id="ARBA00047960"/>
    </source>
</evidence>
<dbReference type="SFLD" id="SFLDS00019">
    <property type="entry name" value="Glutathione_Transferase_(cytos"/>
    <property type="match status" value="1"/>
</dbReference>
<dbReference type="SFLD" id="SFLDG00363">
    <property type="entry name" value="AMPS_(cytGST):_Alpha-__Mu-__Pi"/>
    <property type="match status" value="1"/>
</dbReference>
<dbReference type="FunFam" id="3.40.30.10:FF:000035">
    <property type="entry name" value="hematopoietic prostaglandin D synthase"/>
    <property type="match status" value="1"/>
</dbReference>
<dbReference type="SFLD" id="SFLDG01205">
    <property type="entry name" value="AMPS.1"/>
    <property type="match status" value="1"/>
</dbReference>
<dbReference type="SUPFAM" id="SSF52833">
    <property type="entry name" value="Thioredoxin-like"/>
    <property type="match status" value="1"/>
</dbReference>
<dbReference type="InterPro" id="IPR004046">
    <property type="entry name" value="GST_C"/>
</dbReference>
<dbReference type="PROSITE" id="PS50404">
    <property type="entry name" value="GST_NTER"/>
    <property type="match status" value="1"/>
</dbReference>
<evidence type="ECO:0000259" key="6">
    <source>
        <dbReference type="PROSITE" id="PS50404"/>
    </source>
</evidence>
<proteinExistence type="inferred from homology"/>
<evidence type="ECO:0000256" key="4">
    <source>
        <dbReference type="ARBA" id="ARBA00038317"/>
    </source>
</evidence>
<comment type="subunit">
    <text evidence="1">Homodimer.</text>
</comment>
<evidence type="ECO:0000256" key="3">
    <source>
        <dbReference type="ARBA" id="ARBA00022679"/>
    </source>
</evidence>
<name>A0A6M2DIQ2_XENCH</name>
<dbReference type="GO" id="GO:0004364">
    <property type="term" value="F:glutathione transferase activity"/>
    <property type="evidence" value="ECO:0007669"/>
    <property type="project" value="UniProtKB-EC"/>
</dbReference>
<dbReference type="PANTHER" id="PTHR11571:SF224">
    <property type="entry name" value="HEMATOPOIETIC PROSTAGLANDIN D SYNTHASE"/>
    <property type="match status" value="1"/>
</dbReference>
<dbReference type="CDD" id="cd03192">
    <property type="entry name" value="GST_C_Sigma_like"/>
    <property type="match status" value="1"/>
</dbReference>
<dbReference type="SUPFAM" id="SSF47616">
    <property type="entry name" value="GST C-terminal domain-like"/>
    <property type="match status" value="1"/>
</dbReference>
<reference evidence="8" key="1">
    <citation type="submission" date="2020-03" db="EMBL/GenBank/DDBJ databases">
        <title>Transcriptomic Profiling of the Digestive Tract of the Rat Flea, Xenopsylla cheopis, Following Blood Feeding and Infection with Yersinia pestis.</title>
        <authorList>
            <person name="Bland D.M."/>
            <person name="Martens C.A."/>
            <person name="Virtaneva K."/>
            <person name="Kanakabandi K."/>
            <person name="Long D."/>
            <person name="Rosenke R."/>
            <person name="Saturday G.A."/>
            <person name="Hoyt F.H."/>
            <person name="Bruno D.P."/>
            <person name="Ribeiro J.M.C."/>
            <person name="Hinnebusch J."/>
        </authorList>
    </citation>
    <scope>NUCLEOTIDE SEQUENCE</scope>
</reference>
<dbReference type="InterPro" id="IPR050213">
    <property type="entry name" value="GST_superfamily"/>
</dbReference>
<dbReference type="CDD" id="cd03039">
    <property type="entry name" value="GST_N_Sigma_like"/>
    <property type="match status" value="1"/>
</dbReference>
<keyword evidence="3 8" id="KW-0808">Transferase</keyword>
<protein>
    <recommendedName>
        <fullName evidence="2">glutathione transferase</fullName>
        <ecNumber evidence="2">2.5.1.18</ecNumber>
    </recommendedName>
</protein>
<evidence type="ECO:0000259" key="7">
    <source>
        <dbReference type="PROSITE" id="PS50405"/>
    </source>
</evidence>
<dbReference type="Pfam" id="PF14497">
    <property type="entry name" value="GST_C_3"/>
    <property type="match status" value="1"/>
</dbReference>
<dbReference type="GO" id="GO:0004602">
    <property type="term" value="F:glutathione peroxidase activity"/>
    <property type="evidence" value="ECO:0007669"/>
    <property type="project" value="UniProtKB-ARBA"/>
</dbReference>
<dbReference type="Gene3D" id="1.20.1050.10">
    <property type="match status" value="1"/>
</dbReference>
<evidence type="ECO:0000313" key="8">
    <source>
        <dbReference type="EMBL" id="NOV46213.1"/>
    </source>
</evidence>
<dbReference type="GO" id="GO:0006749">
    <property type="term" value="P:glutathione metabolic process"/>
    <property type="evidence" value="ECO:0007669"/>
    <property type="project" value="TreeGrafter"/>
</dbReference>
<dbReference type="InterPro" id="IPR036282">
    <property type="entry name" value="Glutathione-S-Trfase_C_sf"/>
</dbReference>
<dbReference type="InterPro" id="IPR040079">
    <property type="entry name" value="Glutathione_S-Trfase"/>
</dbReference>
<dbReference type="PANTHER" id="PTHR11571">
    <property type="entry name" value="GLUTATHIONE S-TRANSFERASE"/>
    <property type="match status" value="1"/>
</dbReference>
<dbReference type="FunFam" id="1.20.1050.10:FF:000030">
    <property type="entry name" value="Glutathione S-transferase S1"/>
    <property type="match status" value="1"/>
</dbReference>
<dbReference type="PROSITE" id="PS50405">
    <property type="entry name" value="GST_CTER"/>
    <property type="match status" value="1"/>
</dbReference>
<evidence type="ECO:0000256" key="2">
    <source>
        <dbReference type="ARBA" id="ARBA00012452"/>
    </source>
</evidence>
<dbReference type="InterPro" id="IPR004045">
    <property type="entry name" value="Glutathione_S-Trfase_N"/>
</dbReference>
<comment type="similarity">
    <text evidence="4">Belongs to the GST superfamily. Sigma family.</text>
</comment>
<accession>A0A6M2DIQ2</accession>
<dbReference type="InterPro" id="IPR036249">
    <property type="entry name" value="Thioredoxin-like_sf"/>
</dbReference>
<organism evidence="8">
    <name type="scientific">Xenopsylla cheopis</name>
    <name type="common">Oriental rat flea</name>
    <name type="synonym">Pulex cheopis</name>
    <dbReference type="NCBI Taxonomy" id="163159"/>
    <lineage>
        <taxon>Eukaryota</taxon>
        <taxon>Metazoa</taxon>
        <taxon>Ecdysozoa</taxon>
        <taxon>Arthropoda</taxon>
        <taxon>Hexapoda</taxon>
        <taxon>Insecta</taxon>
        <taxon>Pterygota</taxon>
        <taxon>Neoptera</taxon>
        <taxon>Endopterygota</taxon>
        <taxon>Siphonaptera</taxon>
        <taxon>Pulicidae</taxon>
        <taxon>Xenopsyllinae</taxon>
        <taxon>Xenopsylla</taxon>
    </lineage>
</organism>
<dbReference type="EMBL" id="GIIL01002487">
    <property type="protein sequence ID" value="NOV46213.1"/>
    <property type="molecule type" value="Transcribed_RNA"/>
</dbReference>
<dbReference type="Gene3D" id="3.40.30.10">
    <property type="entry name" value="Glutaredoxin"/>
    <property type="match status" value="1"/>
</dbReference>
<dbReference type="InterPro" id="IPR010987">
    <property type="entry name" value="Glutathione-S-Trfase_C-like"/>
</dbReference>
<comment type="catalytic activity">
    <reaction evidence="5">
        <text>RX + glutathione = an S-substituted glutathione + a halide anion + H(+)</text>
        <dbReference type="Rhea" id="RHEA:16437"/>
        <dbReference type="ChEBI" id="CHEBI:15378"/>
        <dbReference type="ChEBI" id="CHEBI:16042"/>
        <dbReference type="ChEBI" id="CHEBI:17792"/>
        <dbReference type="ChEBI" id="CHEBI:57925"/>
        <dbReference type="ChEBI" id="CHEBI:90779"/>
        <dbReference type="EC" id="2.5.1.18"/>
    </reaction>
</comment>
<feature type="domain" description="GST C-terminal" evidence="7">
    <location>
        <begin position="81"/>
        <end position="203"/>
    </location>
</feature>